<reference evidence="2" key="1">
    <citation type="submission" date="2019-11" db="EMBL/GenBank/DDBJ databases">
        <title>Leishmania tarentolae CDS.</title>
        <authorList>
            <person name="Goto Y."/>
            <person name="Yamagishi J."/>
        </authorList>
    </citation>
    <scope>NUCLEOTIDE SEQUENCE [LARGE SCALE GENOMIC DNA]</scope>
    <source>
        <strain evidence="2">Parrot Tar II</strain>
    </source>
</reference>
<protein>
    <submittedName>
        <fullName evidence="2">ADP-ribosylation factor, putative</fullName>
    </submittedName>
</protein>
<accession>A0A640KDQ4</accession>
<gene>
    <name evidence="2" type="ORF">LtaPh_0403301</name>
</gene>
<comment type="caution">
    <text evidence="2">The sequence shown here is derived from an EMBL/GenBank/DDBJ whole genome shotgun (WGS) entry which is preliminary data.</text>
</comment>
<sequence>MWAPKCVHVCLCVRSICVYGQVSRGVSHTPLSMVTLDVLGDPVHGLAQRLAGRGTAPHECPRAVLQLPKFQVLDQLGWGCGGLDILLVGQHEKSRVLERWLVVQKLVQHRFCRREFLSISRVNNEENGVRMVVVELPRLAQLLLPTQVPAGEGDGAARLRVREDEGFRVAAEGGLGGDGVTQLQVIQNGRLSGIAQAKDEQLVGFVALEQAPQAGEELPHPAPLFFSVDQTADCGGGDCCCGGGGGGDGKQKKNYTYTYIYIYIYVCVYAVCAMRLNVK</sequence>
<dbReference type="EMBL" id="BLBS01000004">
    <property type="protein sequence ID" value="GET85639.1"/>
    <property type="molecule type" value="Genomic_DNA"/>
</dbReference>
<dbReference type="VEuPathDB" id="TriTrypDB:LtaPh_0403301"/>
<feature type="transmembrane region" description="Helical" evidence="1">
    <location>
        <begin position="260"/>
        <end position="278"/>
    </location>
</feature>
<proteinExistence type="predicted"/>
<keyword evidence="3" id="KW-1185">Reference proteome</keyword>
<keyword evidence="1" id="KW-0472">Membrane</keyword>
<organism evidence="2 3">
    <name type="scientific">Leishmania tarentolae</name>
    <name type="common">Sauroleishmania tarentolae</name>
    <dbReference type="NCBI Taxonomy" id="5689"/>
    <lineage>
        <taxon>Eukaryota</taxon>
        <taxon>Discoba</taxon>
        <taxon>Euglenozoa</taxon>
        <taxon>Kinetoplastea</taxon>
        <taxon>Metakinetoplastina</taxon>
        <taxon>Trypanosomatida</taxon>
        <taxon>Trypanosomatidae</taxon>
        <taxon>Leishmaniinae</taxon>
        <taxon>Leishmania</taxon>
        <taxon>lizard Leishmania</taxon>
    </lineage>
</organism>
<keyword evidence="1" id="KW-0812">Transmembrane</keyword>
<keyword evidence="1" id="KW-1133">Transmembrane helix</keyword>
<dbReference type="OrthoDB" id="10544133at2759"/>
<dbReference type="Proteomes" id="UP000419144">
    <property type="component" value="Unassembled WGS sequence"/>
</dbReference>
<evidence type="ECO:0000313" key="2">
    <source>
        <dbReference type="EMBL" id="GET85639.1"/>
    </source>
</evidence>
<evidence type="ECO:0000313" key="3">
    <source>
        <dbReference type="Proteomes" id="UP000419144"/>
    </source>
</evidence>
<name>A0A640KDQ4_LEITA</name>
<evidence type="ECO:0000256" key="1">
    <source>
        <dbReference type="SAM" id="Phobius"/>
    </source>
</evidence>
<dbReference type="AlphaFoldDB" id="A0A640KDQ4"/>